<evidence type="ECO:0000259" key="2">
    <source>
        <dbReference type="Pfam" id="PF13910"/>
    </source>
</evidence>
<evidence type="ECO:0000313" key="3">
    <source>
        <dbReference type="EMBL" id="KAE8926154.1"/>
    </source>
</evidence>
<dbReference type="InterPro" id="IPR025209">
    <property type="entry name" value="DUF4209"/>
</dbReference>
<dbReference type="EMBL" id="QXGB01002121">
    <property type="protein sequence ID" value="KAE9181331.1"/>
    <property type="molecule type" value="Genomic_DNA"/>
</dbReference>
<proteinExistence type="predicted"/>
<dbReference type="EMBL" id="QXFZ01002106">
    <property type="protein sequence ID" value="KAE9080692.1"/>
    <property type="molecule type" value="Genomic_DNA"/>
</dbReference>
<evidence type="ECO:0000313" key="10">
    <source>
        <dbReference type="EMBL" id="KAE9193361.1"/>
    </source>
</evidence>
<dbReference type="Proteomes" id="UP000488956">
    <property type="component" value="Unassembled WGS sequence"/>
</dbReference>
<keyword evidence="13" id="KW-1185">Reference proteome</keyword>
<dbReference type="Proteomes" id="UP000441208">
    <property type="component" value="Unassembled WGS sequence"/>
</dbReference>
<name>A0A6A3WZB9_9STRA</name>
<comment type="caution">
    <text evidence="10">The sequence shown here is derived from an EMBL/GenBank/DDBJ whole genome shotgun (WGS) entry which is preliminary data.</text>
</comment>
<evidence type="ECO:0000313" key="7">
    <source>
        <dbReference type="EMBL" id="KAE9104872.1"/>
    </source>
</evidence>
<dbReference type="AlphaFoldDB" id="A0A6A3WZB9"/>
<dbReference type="EMBL" id="QXFW01001454">
    <property type="protein sequence ID" value="KAE8990526.1"/>
    <property type="molecule type" value="Genomic_DNA"/>
</dbReference>
<evidence type="ECO:0000313" key="9">
    <source>
        <dbReference type="EMBL" id="KAE9191783.1"/>
    </source>
</evidence>
<evidence type="ECO:0000313" key="13">
    <source>
        <dbReference type="Proteomes" id="UP000433483"/>
    </source>
</evidence>
<evidence type="ECO:0000313" key="14">
    <source>
        <dbReference type="Proteomes" id="UP000437068"/>
    </source>
</evidence>
<dbReference type="EMBL" id="QXGF01002104">
    <property type="protein sequence ID" value="KAE8926154.1"/>
    <property type="molecule type" value="Genomic_DNA"/>
</dbReference>
<protein>
    <recommendedName>
        <fullName evidence="2">DUF4209 domain-containing protein</fullName>
    </recommendedName>
</protein>
<dbReference type="Proteomes" id="UP000433483">
    <property type="component" value="Unassembled WGS sequence"/>
</dbReference>
<gene>
    <name evidence="11" type="ORF">PF001_g22479</name>
    <name evidence="10" type="ORF">PF002_g23931</name>
    <name evidence="9" type="ORF">PF004_g21508</name>
    <name evidence="8" type="ORF">PF005_g22928</name>
    <name evidence="7" type="ORF">PF006_g21800</name>
    <name evidence="5" type="ORF">PF007_g22949</name>
    <name evidence="3" type="ORF">PF009_g23654</name>
    <name evidence="6" type="ORF">PF010_g22107</name>
    <name evidence="4" type="ORF">PF011_g18325</name>
</gene>
<evidence type="ECO:0000313" key="19">
    <source>
        <dbReference type="Proteomes" id="UP000476176"/>
    </source>
</evidence>
<evidence type="ECO:0000256" key="1">
    <source>
        <dbReference type="SAM" id="Coils"/>
    </source>
</evidence>
<dbReference type="EMBL" id="QXGC01002039">
    <property type="protein sequence ID" value="KAE9191783.1"/>
    <property type="molecule type" value="Genomic_DNA"/>
</dbReference>
<evidence type="ECO:0000313" key="4">
    <source>
        <dbReference type="EMBL" id="KAE8990526.1"/>
    </source>
</evidence>
<dbReference type="PANTHER" id="PTHR31701:SF2">
    <property type="entry name" value="ENDOPLASMIC RETICULUM MEMBRANE-ASSOCIATED RNA DEGRADATION PROTEIN"/>
    <property type="match status" value="1"/>
</dbReference>
<sequence length="839" mass="92722">MAASSPLVPMYRPSLSSAVHDALYSYWRLPGSTRSSLQSSVPKLSVDVDGVVTLDWKSWLSCVESKAEAVDGFTNEVETTWALAMEAERFTTNGSVDLDRDSRSPTWRAVGGLTHATSLGKVAEMLRDDHGDFFLAFVVGVTILEKALYDLHDQRSAAAGPTKKKKNLILRDLLHSDTLVDALPEGLLRLLKVLFLPSGLNLRNLVWHGFLAPAEFPKCFGCLTLLLIMALPRYFPRPTTGKETELFRLDSFDASFVTRDGRVFNNGEDSELHQDLIAVLRQSTPVERSEAIRRWVSSPFIPMGRSNLLRRSIGALVDRGDELWFLFAVFPVLEHALRLEFLRANQERAALSGAYALAQIDAYYSTLDGFGQKDKHQVLLHPVVLLDSQENGSDGDKVETRVSVANALYEELPLASLAVLLDLFMMSSGPNLRAKLCHGETSLSCFLSNCDASTPSAGTEVSSSTRLLFGALVLLCESCRDSSTLLPTNAAHEDEVALSTAVSHCLQSFGCAATSSFHPFYRLHRALSATYSVALNFAAFRQPYTEYRLEEVYTGDDSKRQARLTRVEFPSINVSDGVTFTLVEKTERVAEFLAALALMSDTGTQAHATQKMKSFAYLIGQLNDQLDVIAAQIQTDFRVNHCSSNGEARRSVFLSVDGVRTPFYLLEQSMERSLLALSDPDGLSVASCMMEIIACCQRSLQTFRERIEQLQQLVTQGKARTNHRRSLLTSIFFLPVFERVQLVSLSIVEHQLLHLCDVAAATKANANSAKSPSTTTAPAICPRATQIEQLQRKLLQRITSFEGCTRSSEAPQNSGEQVIERALQFFNSKAIKAAFPPLM</sequence>
<dbReference type="OrthoDB" id="49386at2759"/>
<evidence type="ECO:0000313" key="11">
    <source>
        <dbReference type="EMBL" id="KAE9284249.1"/>
    </source>
</evidence>
<evidence type="ECO:0000313" key="6">
    <source>
        <dbReference type="EMBL" id="KAE9081138.1"/>
    </source>
</evidence>
<evidence type="ECO:0000313" key="16">
    <source>
        <dbReference type="Proteomes" id="UP000440732"/>
    </source>
</evidence>
<feature type="domain" description="DUF4209" evidence="2">
    <location>
        <begin position="145"/>
        <end position="230"/>
    </location>
</feature>
<evidence type="ECO:0000313" key="18">
    <source>
        <dbReference type="Proteomes" id="UP000460718"/>
    </source>
</evidence>
<feature type="coiled-coil region" evidence="1">
    <location>
        <begin position="693"/>
        <end position="720"/>
    </location>
</feature>
<dbReference type="EMBL" id="QXGE01002171">
    <property type="protein sequence ID" value="KAE9284249.1"/>
    <property type="molecule type" value="Genomic_DNA"/>
</dbReference>
<keyword evidence="1" id="KW-0175">Coiled coil</keyword>
<dbReference type="EMBL" id="QXFX01002067">
    <property type="protein sequence ID" value="KAE9081138.1"/>
    <property type="molecule type" value="Genomic_DNA"/>
</dbReference>
<dbReference type="Proteomes" id="UP000460718">
    <property type="component" value="Unassembled WGS sequence"/>
</dbReference>
<dbReference type="Proteomes" id="UP000440367">
    <property type="component" value="Unassembled WGS sequence"/>
</dbReference>
<evidence type="ECO:0000313" key="20">
    <source>
        <dbReference type="Proteomes" id="UP000488956"/>
    </source>
</evidence>
<dbReference type="EMBL" id="QXGD01002119">
    <property type="protein sequence ID" value="KAE9193361.1"/>
    <property type="molecule type" value="Genomic_DNA"/>
</dbReference>
<dbReference type="PANTHER" id="PTHR31701">
    <property type="entry name" value="ENDOPLASMIC RETICULUM MEMBRANE-ASSOCIATED RNA DEGRADATION PROTEIN"/>
    <property type="match status" value="1"/>
</dbReference>
<dbReference type="Proteomes" id="UP000429523">
    <property type="component" value="Unassembled WGS sequence"/>
</dbReference>
<dbReference type="Proteomes" id="UP000437068">
    <property type="component" value="Unassembled WGS sequence"/>
</dbReference>
<dbReference type="EMBL" id="QXGA01002050">
    <property type="protein sequence ID" value="KAE9104872.1"/>
    <property type="molecule type" value="Genomic_DNA"/>
</dbReference>
<evidence type="ECO:0000313" key="15">
    <source>
        <dbReference type="Proteomes" id="UP000440367"/>
    </source>
</evidence>
<evidence type="ECO:0000313" key="5">
    <source>
        <dbReference type="EMBL" id="KAE9080692.1"/>
    </source>
</evidence>
<organism evidence="10 15">
    <name type="scientific">Phytophthora fragariae</name>
    <dbReference type="NCBI Taxonomy" id="53985"/>
    <lineage>
        <taxon>Eukaryota</taxon>
        <taxon>Sar</taxon>
        <taxon>Stramenopiles</taxon>
        <taxon>Oomycota</taxon>
        <taxon>Peronosporomycetes</taxon>
        <taxon>Peronosporales</taxon>
        <taxon>Peronosporaceae</taxon>
        <taxon>Phytophthora</taxon>
    </lineage>
</organism>
<accession>A0A6A3WZB9</accession>
<dbReference type="Proteomes" id="UP000476176">
    <property type="component" value="Unassembled WGS sequence"/>
</dbReference>
<evidence type="ECO:0000313" key="12">
    <source>
        <dbReference type="Proteomes" id="UP000429523"/>
    </source>
</evidence>
<evidence type="ECO:0000313" key="17">
    <source>
        <dbReference type="Proteomes" id="UP000441208"/>
    </source>
</evidence>
<dbReference type="Pfam" id="PF13910">
    <property type="entry name" value="DUF4209"/>
    <property type="match status" value="1"/>
</dbReference>
<evidence type="ECO:0000313" key="8">
    <source>
        <dbReference type="EMBL" id="KAE9181331.1"/>
    </source>
</evidence>
<dbReference type="InterPro" id="IPR039635">
    <property type="entry name" value="ERMARD"/>
</dbReference>
<dbReference type="Proteomes" id="UP000440732">
    <property type="component" value="Unassembled WGS sequence"/>
</dbReference>
<reference evidence="12 13" key="1">
    <citation type="submission" date="2018-08" db="EMBL/GenBank/DDBJ databases">
        <title>Genomic investigation of the strawberry pathogen Phytophthora fragariae indicates pathogenicity is determined by transcriptional variation in three key races.</title>
        <authorList>
            <person name="Adams T.M."/>
            <person name="Armitage A.D."/>
            <person name="Sobczyk M.K."/>
            <person name="Bates H.J."/>
            <person name="Dunwell J.M."/>
            <person name="Nellist C.F."/>
            <person name="Harrison R.J."/>
        </authorList>
    </citation>
    <scope>NUCLEOTIDE SEQUENCE [LARGE SCALE GENOMIC DNA]</scope>
    <source>
        <strain evidence="11 14">A4</strain>
        <strain evidence="10 15">BC-1</strain>
        <strain evidence="9 19">BC-23</strain>
        <strain evidence="8 13">NOV-27</strain>
        <strain evidence="7 16">NOV-5</strain>
        <strain evidence="5 17">NOV-71</strain>
        <strain evidence="3 12">NOV-9</strain>
        <strain evidence="6 20">ONT-3</strain>
        <strain evidence="4 18">SCRP245</strain>
    </source>
</reference>